<evidence type="ECO:0000313" key="6">
    <source>
        <dbReference type="Proteomes" id="UP001174909"/>
    </source>
</evidence>
<evidence type="ECO:0000256" key="1">
    <source>
        <dbReference type="ARBA" id="ARBA00009333"/>
    </source>
</evidence>
<gene>
    <name evidence="5" type="ORF">GBAR_LOCUS9772</name>
</gene>
<evidence type="ECO:0000313" key="5">
    <source>
        <dbReference type="EMBL" id="CAI8015810.1"/>
    </source>
</evidence>
<dbReference type="PANTHER" id="PTHR48105">
    <property type="entry name" value="THIOREDOXIN REDUCTASE 1-RELATED-RELATED"/>
    <property type="match status" value="1"/>
</dbReference>
<keyword evidence="3" id="KW-0560">Oxidoreductase</keyword>
<evidence type="ECO:0000256" key="3">
    <source>
        <dbReference type="ARBA" id="ARBA00023002"/>
    </source>
</evidence>
<dbReference type="GO" id="GO:0097237">
    <property type="term" value="P:cellular response to toxic substance"/>
    <property type="evidence" value="ECO:0007669"/>
    <property type="project" value="UniProtKB-ARBA"/>
</dbReference>
<comment type="caution">
    <text evidence="5">The sequence shown here is derived from an EMBL/GenBank/DDBJ whole genome shotgun (WGS) entry which is preliminary data.</text>
</comment>
<reference evidence="5" key="1">
    <citation type="submission" date="2023-03" db="EMBL/GenBank/DDBJ databases">
        <authorList>
            <person name="Steffen K."/>
            <person name="Cardenas P."/>
        </authorList>
    </citation>
    <scope>NUCLEOTIDE SEQUENCE</scope>
</reference>
<evidence type="ECO:0000259" key="4">
    <source>
        <dbReference type="Pfam" id="PF07992"/>
    </source>
</evidence>
<organism evidence="5 6">
    <name type="scientific">Geodia barretti</name>
    <name type="common">Barrett's horny sponge</name>
    <dbReference type="NCBI Taxonomy" id="519541"/>
    <lineage>
        <taxon>Eukaryota</taxon>
        <taxon>Metazoa</taxon>
        <taxon>Porifera</taxon>
        <taxon>Demospongiae</taxon>
        <taxon>Heteroscleromorpha</taxon>
        <taxon>Tetractinellida</taxon>
        <taxon>Astrophorina</taxon>
        <taxon>Geodiidae</taxon>
        <taxon>Geodia</taxon>
    </lineage>
</organism>
<dbReference type="PRINTS" id="PR00368">
    <property type="entry name" value="FADPNR"/>
</dbReference>
<dbReference type="SUPFAM" id="SSF51905">
    <property type="entry name" value="FAD/NAD(P)-binding domain"/>
    <property type="match status" value="1"/>
</dbReference>
<dbReference type="Pfam" id="PF07992">
    <property type="entry name" value="Pyr_redox_2"/>
    <property type="match status" value="1"/>
</dbReference>
<feature type="domain" description="FAD/NAD(P)-binding" evidence="4">
    <location>
        <begin position="3"/>
        <end position="149"/>
    </location>
</feature>
<dbReference type="GO" id="GO:0016491">
    <property type="term" value="F:oxidoreductase activity"/>
    <property type="evidence" value="ECO:0007669"/>
    <property type="project" value="UniProtKB-KW"/>
</dbReference>
<dbReference type="InterPro" id="IPR050097">
    <property type="entry name" value="Ferredoxin-NADP_redctase_2"/>
</dbReference>
<dbReference type="AlphaFoldDB" id="A0AA35RQF4"/>
<accession>A0AA35RQF4</accession>
<dbReference type="InterPro" id="IPR036188">
    <property type="entry name" value="FAD/NAD-bd_sf"/>
</dbReference>
<sequence>MNQTVGVVGGGDSALDEALVLTEYASKVIVFHRSDTFSGEKVLQERVMSNPKIEVRWNTTICEVLGDGQVEGVGIKDEVSGETSRVDLSGVFIYIGLDPNTEYLQDVLPLDNAGHIPTDIWMSTPARGIFAAGDIRQNSAAQLVSAAGDGATAGIAARRYVEALSLR</sequence>
<keyword evidence="2" id="KW-0285">Flavoprotein</keyword>
<proteinExistence type="inferred from homology"/>
<dbReference type="EMBL" id="CASHTH010001466">
    <property type="protein sequence ID" value="CAI8015810.1"/>
    <property type="molecule type" value="Genomic_DNA"/>
</dbReference>
<dbReference type="Gene3D" id="3.50.50.60">
    <property type="entry name" value="FAD/NAD(P)-binding domain"/>
    <property type="match status" value="2"/>
</dbReference>
<dbReference type="Proteomes" id="UP001174909">
    <property type="component" value="Unassembled WGS sequence"/>
</dbReference>
<protein>
    <submittedName>
        <fullName evidence="5">Thioredoxin reductase</fullName>
    </submittedName>
</protein>
<comment type="similarity">
    <text evidence="1">Belongs to the class-II pyridine nucleotide-disulfide oxidoreductase family.</text>
</comment>
<keyword evidence="6" id="KW-1185">Reference proteome</keyword>
<dbReference type="InterPro" id="IPR023753">
    <property type="entry name" value="FAD/NAD-binding_dom"/>
</dbReference>
<evidence type="ECO:0000256" key="2">
    <source>
        <dbReference type="ARBA" id="ARBA00022630"/>
    </source>
</evidence>
<name>A0AA35RQF4_GEOBA</name>